<evidence type="ECO:0000313" key="5">
    <source>
        <dbReference type="Proteomes" id="UP001144673"/>
    </source>
</evidence>
<dbReference type="GO" id="GO:0005975">
    <property type="term" value="P:carbohydrate metabolic process"/>
    <property type="evidence" value="ECO:0007669"/>
    <property type="project" value="InterPro"/>
</dbReference>
<accession>A0A9W8QJV5</accession>
<dbReference type="AlphaFoldDB" id="A0A9W8QJV5"/>
<reference evidence="4" key="1">
    <citation type="journal article" date="2023" name="Access Microbiol">
        <title>De-novo genome assembly for Akanthomyces muscarius, a biocontrol agent of insect agricultural pests.</title>
        <authorList>
            <person name="Erdos Z."/>
            <person name="Studholme D.J."/>
            <person name="Raymond B."/>
            <person name="Sharma M."/>
        </authorList>
    </citation>
    <scope>NUCLEOTIDE SEQUENCE</scope>
    <source>
        <strain evidence="4">Ve6</strain>
    </source>
</reference>
<sequence>MQLLGKALSLFSLALLASAGNVPLPAYPLAVKNPYLSVWLPGNGSDNAPAAQPMFWAGQPLKWEVIARVGEQAYCLFGCTSLPNKVKMATQSSISFTSTHTLLHLQAGPAKLTLDFFSLISLTDYTRQSLPYSYLSVSIDEGQSSLPSITVLSAIDDSWTAQQGNVDAQFQQATGSSMVSLTGKRSIAFSEKKQMATWGHTVLAVPSKKASTYQIGAASAVHAAFVNSGSLPNTDGTYGEGSLAAMAQPLSADAPSTSAIGIQQDRSIQFLGDAQSPYYASKYQGLVNVTEHFLDDYAAALKESQQLDSRVRNIGNKLSSNYADILEGHMRQIFGGFQVTIPTSSFDTSQAMAFMKEVSTDGNVNTLADLLPRALPAFYVLAPDYIRLLLEPVLTFSKQWPENYAVHDIGKHYPNATGETPQAEEKLLLDQTSVLLWMVYAYQKVSKNTQWIQPYIPILEKYANYLVQNGLYPPKQRSAVDSIQATANQTILAMYSAIGIASFGDLASAPNYTAKGRDFANKILDLATNAKGNHIITHYNDPGTSWIGTYPFAFDKLLGLGLFNQSVYDMQSKWYETQQHPNGMQFFSEVDKTVSTLEMWLAATSSSQVRDFFIDSIHKTLTNGLNSVPGPTIWNVVGNDVGVAFMTKAKSDVGSYFMVAAVDL</sequence>
<dbReference type="Proteomes" id="UP001144673">
    <property type="component" value="Unassembled WGS sequence"/>
</dbReference>
<gene>
    <name evidence="4" type="ORF">LMH87_007740</name>
</gene>
<dbReference type="InterPro" id="IPR033433">
    <property type="entry name" value="GtaA_N"/>
</dbReference>
<name>A0A9W8QJV5_AKAMU</name>
<protein>
    <recommendedName>
        <fullName evidence="6">DUF1793-domain-containing protein</fullName>
    </recommendedName>
</protein>
<dbReference type="KEGG" id="amus:LMH87_007740"/>
<dbReference type="SUPFAM" id="SSF48208">
    <property type="entry name" value="Six-hairpin glycosidases"/>
    <property type="match status" value="1"/>
</dbReference>
<dbReference type="EMBL" id="JAJHUN010000003">
    <property type="protein sequence ID" value="KAJ4159798.1"/>
    <property type="molecule type" value="Genomic_DNA"/>
</dbReference>
<evidence type="ECO:0000259" key="2">
    <source>
        <dbReference type="Pfam" id="PF16335"/>
    </source>
</evidence>
<feature type="chain" id="PRO_5040920668" description="DUF1793-domain-containing protein" evidence="1">
    <location>
        <begin position="20"/>
        <end position="664"/>
    </location>
</feature>
<dbReference type="PANTHER" id="PTHR31987">
    <property type="entry name" value="GLUTAMINASE A-RELATED"/>
    <property type="match status" value="1"/>
</dbReference>
<keyword evidence="5" id="KW-1185">Reference proteome</keyword>
<dbReference type="RefSeq" id="XP_056057603.1">
    <property type="nucleotide sequence ID" value="XM_056198950.1"/>
</dbReference>
<organism evidence="4 5">
    <name type="scientific">Akanthomyces muscarius</name>
    <name type="common">Entomopathogenic fungus</name>
    <name type="synonym">Lecanicillium muscarium</name>
    <dbReference type="NCBI Taxonomy" id="2231603"/>
    <lineage>
        <taxon>Eukaryota</taxon>
        <taxon>Fungi</taxon>
        <taxon>Dikarya</taxon>
        <taxon>Ascomycota</taxon>
        <taxon>Pezizomycotina</taxon>
        <taxon>Sordariomycetes</taxon>
        <taxon>Hypocreomycetidae</taxon>
        <taxon>Hypocreales</taxon>
        <taxon>Cordycipitaceae</taxon>
        <taxon>Akanthomyces</taxon>
    </lineage>
</organism>
<dbReference type="Pfam" id="PF17168">
    <property type="entry name" value="DUF5127"/>
    <property type="match status" value="1"/>
</dbReference>
<dbReference type="InterPro" id="IPR052743">
    <property type="entry name" value="Glutaminase_GtaA"/>
</dbReference>
<dbReference type="InterPro" id="IPR032514">
    <property type="entry name" value="GtaA_central"/>
</dbReference>
<dbReference type="PANTHER" id="PTHR31987:SF14">
    <property type="entry name" value="PUTATIVE (AFU_ORTHOLOGUE AFUA_6G09910)-RELATED"/>
    <property type="match status" value="1"/>
</dbReference>
<feature type="signal peptide" evidence="1">
    <location>
        <begin position="1"/>
        <end position="19"/>
    </location>
</feature>
<feature type="domain" description="Glutaminase A N-terminal" evidence="3">
    <location>
        <begin position="99"/>
        <end position="312"/>
    </location>
</feature>
<dbReference type="InterPro" id="IPR008928">
    <property type="entry name" value="6-hairpin_glycosidase_sf"/>
</dbReference>
<dbReference type="GeneID" id="80894899"/>
<keyword evidence="1" id="KW-0732">Signal</keyword>
<comment type="caution">
    <text evidence="4">The sequence shown here is derived from an EMBL/GenBank/DDBJ whole genome shotgun (WGS) entry which is preliminary data.</text>
</comment>
<dbReference type="Pfam" id="PF16335">
    <property type="entry name" value="GtaA_6_Hairpin"/>
    <property type="match status" value="1"/>
</dbReference>
<proteinExistence type="predicted"/>
<evidence type="ECO:0000259" key="3">
    <source>
        <dbReference type="Pfam" id="PF17168"/>
    </source>
</evidence>
<evidence type="ECO:0000313" key="4">
    <source>
        <dbReference type="EMBL" id="KAJ4159798.1"/>
    </source>
</evidence>
<evidence type="ECO:0008006" key="6">
    <source>
        <dbReference type="Google" id="ProtNLM"/>
    </source>
</evidence>
<evidence type="ECO:0000256" key="1">
    <source>
        <dbReference type="SAM" id="SignalP"/>
    </source>
</evidence>
<feature type="domain" description="Glutaminase A central" evidence="2">
    <location>
        <begin position="319"/>
        <end position="659"/>
    </location>
</feature>